<dbReference type="AlphaFoldDB" id="A0A015UBM0"/>
<evidence type="ECO:0000313" key="2">
    <source>
        <dbReference type="EMBL" id="EXY92227.1"/>
    </source>
</evidence>
<dbReference type="PATRIC" id="fig|1339316.3.peg.1008"/>
<comment type="caution">
    <text evidence="2">The sequence shown here is derived from an EMBL/GenBank/DDBJ whole genome shotgun (WGS) entry which is preliminary data.</text>
</comment>
<dbReference type="CDD" id="cd18809">
    <property type="entry name" value="SF1_C_RecD"/>
    <property type="match status" value="1"/>
</dbReference>
<proteinExistence type="predicted"/>
<evidence type="ECO:0000313" key="3">
    <source>
        <dbReference type="Proteomes" id="UP000020773"/>
    </source>
</evidence>
<protein>
    <recommendedName>
        <fullName evidence="1">UvrD-like helicase C-terminal domain-containing protein</fullName>
    </recommendedName>
</protein>
<dbReference type="InterPro" id="IPR027785">
    <property type="entry name" value="UvrD-like_helicase_C"/>
</dbReference>
<dbReference type="EMBL" id="JGDB01000021">
    <property type="protein sequence ID" value="EXY92227.1"/>
    <property type="molecule type" value="Genomic_DNA"/>
</dbReference>
<name>A0A015UBM0_BACFG</name>
<dbReference type="CDD" id="cd17933">
    <property type="entry name" value="DEXSc_RecD-like"/>
    <property type="match status" value="1"/>
</dbReference>
<evidence type="ECO:0000259" key="1">
    <source>
        <dbReference type="Pfam" id="PF13538"/>
    </source>
</evidence>
<dbReference type="InterPro" id="IPR027417">
    <property type="entry name" value="P-loop_NTPase"/>
</dbReference>
<reference evidence="2 3" key="1">
    <citation type="submission" date="2014-02" db="EMBL/GenBank/DDBJ databases">
        <authorList>
            <person name="Sears C."/>
            <person name="Carroll K."/>
            <person name="Sack B.R."/>
            <person name="Qadri F."/>
            <person name="Myers L.L."/>
            <person name="Chung G.-T."/>
            <person name="Escheverria P."/>
            <person name="Fraser C.M."/>
            <person name="Sadzewicz L."/>
            <person name="Shefchek K.A."/>
            <person name="Tallon L."/>
            <person name="Das S.P."/>
            <person name="Daugherty S."/>
            <person name="Mongodin E.F."/>
        </authorList>
    </citation>
    <scope>NUCLEOTIDE SEQUENCE [LARGE SCALE GENOMIC DNA]</scope>
    <source>
        <strain evidence="3">3998T(B)3</strain>
    </source>
</reference>
<dbReference type="RefSeq" id="WP_005801418.1">
    <property type="nucleotide sequence ID" value="NZ_JGDB01000021.1"/>
</dbReference>
<organism evidence="2 3">
    <name type="scientific">Bacteroides fragilis str. 3998T(B)3</name>
    <dbReference type="NCBI Taxonomy" id="1339316"/>
    <lineage>
        <taxon>Bacteria</taxon>
        <taxon>Pseudomonadati</taxon>
        <taxon>Bacteroidota</taxon>
        <taxon>Bacteroidia</taxon>
        <taxon>Bacteroidales</taxon>
        <taxon>Bacteroidaceae</taxon>
        <taxon>Bacteroides</taxon>
    </lineage>
</organism>
<dbReference type="Gene3D" id="3.40.50.300">
    <property type="entry name" value="P-loop containing nucleotide triphosphate hydrolases"/>
    <property type="match status" value="2"/>
</dbReference>
<dbReference type="Proteomes" id="UP000020773">
    <property type="component" value="Unassembled WGS sequence"/>
</dbReference>
<gene>
    <name evidence="2" type="ORF">M125_1039</name>
</gene>
<dbReference type="SUPFAM" id="SSF52540">
    <property type="entry name" value="P-loop containing nucleoside triphosphate hydrolases"/>
    <property type="match status" value="1"/>
</dbReference>
<dbReference type="Pfam" id="PF13604">
    <property type="entry name" value="AAA_30"/>
    <property type="match status" value="1"/>
</dbReference>
<dbReference type="Pfam" id="PF13538">
    <property type="entry name" value="UvrD_C_2"/>
    <property type="match status" value="1"/>
</dbReference>
<accession>A0A015UBM0</accession>
<sequence>MINNYLERQIKENFSYQPTFEQEIAVKSLSEFLLSTANDTVFVLRGYAGTGKTSLVGALVKAMDKLQQKSVLLAPTGRAAKVFSAYAGHPAFTIHKKIYRQQSFSNEVSNFSINDNLTTHTLYIVDEASMISNEGLSGSMFGTGRLLDDLVEFVYSGAGCRLLLMGDTAQLPPVGEEQSPALATEALKGYGLNVIEVDLTQVVRQVQSSGILWNATQIRQLIAEDECFSLPKIKVSGFPDIQVVRGDELIDTLTGCYEKDGMDETIVVCRSNKRANIYNKGIRAQILYREDELNTGDLLMVAKNNYFWTEKYKEMDFIANGEIAVVRRVRRTRELYGFRFAEVLLAFPDQNDFELEANLLLDTLHSDAPALPKTENDRLFYSVLEDYVDITVKRERMKKMKADPHYNALQVKYAYAVTCHKAQGGQWQNVFLDQGYMSDEYLTPDYFRWLYTAFTRASKTLYLVNYPEEQIE</sequence>
<feature type="domain" description="UvrD-like helicase C-terminal" evidence="1">
    <location>
        <begin position="413"/>
        <end position="464"/>
    </location>
</feature>